<dbReference type="Proteomes" id="UP001521184">
    <property type="component" value="Unassembled WGS sequence"/>
</dbReference>
<accession>A0ABR3TNL6</accession>
<gene>
    <name evidence="1" type="ORF">SLS58_006304</name>
</gene>
<evidence type="ECO:0000313" key="2">
    <source>
        <dbReference type="Proteomes" id="UP001521184"/>
    </source>
</evidence>
<proteinExistence type="predicted"/>
<keyword evidence="2" id="KW-1185">Reference proteome</keyword>
<comment type="caution">
    <text evidence="1">The sequence shown here is derived from an EMBL/GenBank/DDBJ whole genome shotgun (WGS) entry which is preliminary data.</text>
</comment>
<evidence type="ECO:0000313" key="1">
    <source>
        <dbReference type="EMBL" id="KAL1641196.1"/>
    </source>
</evidence>
<name>A0ABR3TNL6_9PEZI</name>
<dbReference type="EMBL" id="JAKEKT020000042">
    <property type="protein sequence ID" value="KAL1641196.1"/>
    <property type="molecule type" value="Genomic_DNA"/>
</dbReference>
<reference evidence="1 2" key="1">
    <citation type="journal article" date="2023" name="Plant Dis.">
        <title>First Report of Diplodia intermedia Causing Canker and Dieback Diseases on Apple Trees in Canada.</title>
        <authorList>
            <person name="Ellouze W."/>
            <person name="Ilyukhin E."/>
            <person name="Sulman M."/>
            <person name="Ali S."/>
        </authorList>
    </citation>
    <scope>NUCLEOTIDE SEQUENCE [LARGE SCALE GENOMIC DNA]</scope>
    <source>
        <strain evidence="1 2">M45-28</strain>
    </source>
</reference>
<protein>
    <submittedName>
        <fullName evidence="1">Uncharacterized protein</fullName>
    </submittedName>
</protein>
<sequence length="126" mass="13502">MPAFAADSTALKLGARPSAAEHPGVITDVDPLPSATVKVLPITSWGGLRTAAEKWSVGDGGRALRAYYRLIANDRPSRALGGGEAVMEEAGVRVLRLRDGKRMRSRSYISLRDDKIVIEIAGDSKK</sequence>
<organism evidence="1 2">
    <name type="scientific">Diplodia intermedia</name>
    <dbReference type="NCBI Taxonomy" id="856260"/>
    <lineage>
        <taxon>Eukaryota</taxon>
        <taxon>Fungi</taxon>
        <taxon>Dikarya</taxon>
        <taxon>Ascomycota</taxon>
        <taxon>Pezizomycotina</taxon>
        <taxon>Dothideomycetes</taxon>
        <taxon>Dothideomycetes incertae sedis</taxon>
        <taxon>Botryosphaeriales</taxon>
        <taxon>Botryosphaeriaceae</taxon>
        <taxon>Diplodia</taxon>
    </lineage>
</organism>